<reference evidence="2" key="1">
    <citation type="journal article" date="2019" name="Int. J. Syst. Evol. Microbiol.">
        <title>The Global Catalogue of Microorganisms (GCM) 10K type strain sequencing project: providing services to taxonomists for standard genome sequencing and annotation.</title>
        <authorList>
            <consortium name="The Broad Institute Genomics Platform"/>
            <consortium name="The Broad Institute Genome Sequencing Center for Infectious Disease"/>
            <person name="Wu L."/>
            <person name="Ma J."/>
        </authorList>
    </citation>
    <scope>NUCLEOTIDE SEQUENCE [LARGE SCALE GENOMIC DNA]</scope>
    <source>
        <strain evidence="2">CCUG 43117</strain>
    </source>
</reference>
<accession>A0ABW0NY12</accession>
<sequence length="182" mass="19751">MIELLTAQRRIDPASLDAGTLGISLRQFYCRKYVTRAAGLGAARLDAETRDLIDTTARFVGRMDDDFRASLEAKLRKAFLVTADERQKAMGLSYVCAELDALVTIVTDLAKPSAPLDPVAEAEEAARAGVEQLLCGTRIIRKISDALGFKDPEGVAAKVDTDTLQRVIAELLVAEVQRATGR</sequence>
<gene>
    <name evidence="1" type="ORF">ACFPN9_08935</name>
</gene>
<protein>
    <submittedName>
        <fullName evidence="1">Uncharacterized protein</fullName>
    </submittedName>
</protein>
<name>A0ABW0NY12_9HYPH</name>
<dbReference type="RefSeq" id="WP_377816499.1">
    <property type="nucleotide sequence ID" value="NZ_JBHSLU010000017.1"/>
</dbReference>
<organism evidence="1 2">
    <name type="scientific">Bosea massiliensis</name>
    <dbReference type="NCBI Taxonomy" id="151419"/>
    <lineage>
        <taxon>Bacteria</taxon>
        <taxon>Pseudomonadati</taxon>
        <taxon>Pseudomonadota</taxon>
        <taxon>Alphaproteobacteria</taxon>
        <taxon>Hyphomicrobiales</taxon>
        <taxon>Boseaceae</taxon>
        <taxon>Bosea</taxon>
    </lineage>
</organism>
<evidence type="ECO:0000313" key="2">
    <source>
        <dbReference type="Proteomes" id="UP001596060"/>
    </source>
</evidence>
<comment type="caution">
    <text evidence="1">The sequence shown here is derived from an EMBL/GenBank/DDBJ whole genome shotgun (WGS) entry which is preliminary data.</text>
</comment>
<proteinExistence type="predicted"/>
<dbReference type="EMBL" id="JBHSLU010000017">
    <property type="protein sequence ID" value="MFC5505381.1"/>
    <property type="molecule type" value="Genomic_DNA"/>
</dbReference>
<dbReference type="Proteomes" id="UP001596060">
    <property type="component" value="Unassembled WGS sequence"/>
</dbReference>
<evidence type="ECO:0000313" key="1">
    <source>
        <dbReference type="EMBL" id="MFC5505381.1"/>
    </source>
</evidence>
<keyword evidence="2" id="KW-1185">Reference proteome</keyword>